<accession>A0ABQ7GM86</accession>
<gene>
    <name evidence="10" type="ORF">DUNSADRAFT_6948</name>
</gene>
<evidence type="ECO:0000256" key="8">
    <source>
        <dbReference type="SAM" id="Phobius"/>
    </source>
</evidence>
<feature type="transmembrane region" description="Helical" evidence="8">
    <location>
        <begin position="362"/>
        <end position="380"/>
    </location>
</feature>
<dbReference type="PANTHER" id="PTHR19353">
    <property type="entry name" value="FATTY ACID DESATURASE 2"/>
    <property type="match status" value="1"/>
</dbReference>
<keyword evidence="6" id="KW-0443">Lipid metabolism</keyword>
<dbReference type="InterPro" id="IPR012171">
    <property type="entry name" value="Fatty_acid_desaturase"/>
</dbReference>
<dbReference type="PIRSF" id="PIRSF015921">
    <property type="entry name" value="FA_sphinglp_des"/>
    <property type="match status" value="1"/>
</dbReference>
<evidence type="ECO:0000256" key="6">
    <source>
        <dbReference type="ARBA" id="ARBA00023098"/>
    </source>
</evidence>
<dbReference type="Gene3D" id="3.10.120.10">
    <property type="entry name" value="Cytochrome b5-like heme/steroid binding domain"/>
    <property type="match status" value="1"/>
</dbReference>
<evidence type="ECO:0000313" key="10">
    <source>
        <dbReference type="EMBL" id="KAF5835722.1"/>
    </source>
</evidence>
<evidence type="ECO:0000256" key="7">
    <source>
        <dbReference type="ARBA" id="ARBA00023136"/>
    </source>
</evidence>
<comment type="subcellular location">
    <subcellularLocation>
        <location evidence="1">Membrane</location>
        <topology evidence="1">Multi-pass membrane protein</topology>
    </subcellularLocation>
</comment>
<keyword evidence="7 8" id="KW-0472">Membrane</keyword>
<dbReference type="PROSITE" id="PS50255">
    <property type="entry name" value="CYTOCHROME_B5_2"/>
    <property type="match status" value="1"/>
</dbReference>
<keyword evidence="11" id="KW-1185">Reference proteome</keyword>
<keyword evidence="4 8" id="KW-1133">Transmembrane helix</keyword>
<dbReference type="InterPro" id="IPR036400">
    <property type="entry name" value="Cyt_B5-like_heme/steroid_sf"/>
</dbReference>
<feature type="transmembrane region" description="Helical" evidence="8">
    <location>
        <begin position="294"/>
        <end position="315"/>
    </location>
</feature>
<dbReference type="EMBL" id="MU069691">
    <property type="protein sequence ID" value="KAF5835722.1"/>
    <property type="molecule type" value="Genomic_DNA"/>
</dbReference>
<evidence type="ECO:0000256" key="4">
    <source>
        <dbReference type="ARBA" id="ARBA00022989"/>
    </source>
</evidence>
<dbReference type="SUPFAM" id="SSF55856">
    <property type="entry name" value="Cytochrome b5-like heme/steroid binding domain"/>
    <property type="match status" value="1"/>
</dbReference>
<evidence type="ECO:0000313" key="11">
    <source>
        <dbReference type="Proteomes" id="UP000815325"/>
    </source>
</evidence>
<dbReference type="PANTHER" id="PTHR19353:SF88">
    <property type="entry name" value="DELTA(5) FATTY ACID DESATURASE FAT-4"/>
    <property type="match status" value="1"/>
</dbReference>
<evidence type="ECO:0000259" key="9">
    <source>
        <dbReference type="PROSITE" id="PS50255"/>
    </source>
</evidence>
<name>A0ABQ7GM86_DUNSA</name>
<dbReference type="Pfam" id="PF00173">
    <property type="entry name" value="Cyt-b5"/>
    <property type="match status" value="1"/>
</dbReference>
<dbReference type="InterPro" id="IPR005804">
    <property type="entry name" value="FA_desaturase_dom"/>
</dbReference>
<feature type="transmembrane region" description="Helical" evidence="8">
    <location>
        <begin position="193"/>
        <end position="212"/>
    </location>
</feature>
<proteinExistence type="inferred from homology"/>
<keyword evidence="3 8" id="KW-0812">Transmembrane</keyword>
<dbReference type="Pfam" id="PF00487">
    <property type="entry name" value="FA_desaturase"/>
    <property type="match status" value="1"/>
</dbReference>
<comment type="similarity">
    <text evidence="2">Belongs to the fatty acid desaturase type 1 family.</text>
</comment>
<dbReference type="SMART" id="SM01117">
    <property type="entry name" value="Cyt-b5"/>
    <property type="match status" value="1"/>
</dbReference>
<keyword evidence="5" id="KW-0560">Oxidoreductase</keyword>
<dbReference type="CDD" id="cd03506">
    <property type="entry name" value="Delta6-FADS-like"/>
    <property type="match status" value="1"/>
</dbReference>
<comment type="caution">
    <text evidence="10">The sequence shown here is derived from an EMBL/GenBank/DDBJ whole genome shotgun (WGS) entry which is preliminary data.</text>
</comment>
<evidence type="ECO:0000256" key="3">
    <source>
        <dbReference type="ARBA" id="ARBA00022692"/>
    </source>
</evidence>
<evidence type="ECO:0000256" key="2">
    <source>
        <dbReference type="ARBA" id="ARBA00009295"/>
    </source>
</evidence>
<dbReference type="Proteomes" id="UP000815325">
    <property type="component" value="Unassembled WGS sequence"/>
</dbReference>
<feature type="transmembrane region" description="Helical" evidence="8">
    <location>
        <begin position="224"/>
        <end position="246"/>
    </location>
</feature>
<feature type="transmembrane region" description="Helical" evidence="8">
    <location>
        <begin position="336"/>
        <end position="356"/>
    </location>
</feature>
<evidence type="ECO:0000256" key="5">
    <source>
        <dbReference type="ARBA" id="ARBA00023002"/>
    </source>
</evidence>
<evidence type="ECO:0000256" key="1">
    <source>
        <dbReference type="ARBA" id="ARBA00004141"/>
    </source>
</evidence>
<reference evidence="10" key="1">
    <citation type="submission" date="2017-08" db="EMBL/GenBank/DDBJ databases">
        <authorList>
            <person name="Polle J.E."/>
            <person name="Barry K."/>
            <person name="Cushman J."/>
            <person name="Schmutz J."/>
            <person name="Tran D."/>
            <person name="Hathwaick L.T."/>
            <person name="Yim W.C."/>
            <person name="Jenkins J."/>
            <person name="Mckie-Krisberg Z.M."/>
            <person name="Prochnik S."/>
            <person name="Lindquist E."/>
            <person name="Dockter R.B."/>
            <person name="Adam C."/>
            <person name="Molina H."/>
            <person name="Bunkerborg J."/>
            <person name="Jin E."/>
            <person name="Buchheim M."/>
            <person name="Magnuson J."/>
        </authorList>
    </citation>
    <scope>NUCLEOTIDE SEQUENCE</scope>
    <source>
        <strain evidence="10">CCAP 19/18</strain>
    </source>
</reference>
<organism evidence="10 11">
    <name type="scientific">Dunaliella salina</name>
    <name type="common">Green alga</name>
    <name type="synonym">Protococcus salinus</name>
    <dbReference type="NCBI Taxonomy" id="3046"/>
    <lineage>
        <taxon>Eukaryota</taxon>
        <taxon>Viridiplantae</taxon>
        <taxon>Chlorophyta</taxon>
        <taxon>core chlorophytes</taxon>
        <taxon>Chlorophyceae</taxon>
        <taxon>CS clade</taxon>
        <taxon>Chlamydomonadales</taxon>
        <taxon>Dunaliellaceae</taxon>
        <taxon>Dunaliella</taxon>
    </lineage>
</organism>
<feature type="domain" description="Cytochrome b5 heme-binding" evidence="9">
    <location>
        <begin position="61"/>
        <end position="135"/>
    </location>
</feature>
<dbReference type="InterPro" id="IPR001199">
    <property type="entry name" value="Cyt_B5-like_heme/steroid-bd"/>
</dbReference>
<protein>
    <submittedName>
        <fullName evidence="10">Delta 6 desaturase</fullName>
    </submittedName>
</protein>
<sequence>MDGTVLEGVPSAPSSLLGFVSLFVTKFASPSRPTLTQQPTCRHSSFEQRKQTRERLRLLGQSAFSAEEVQQHNTPEDCWIVVDGKVHDVSGFDHPGGDVVFSYAGQDASEVFATMHKSQVVARKLLKAYCIGELVGANQAPLLKDFHAMKQSFAEQGLLDANPIYYTRKCLELVGMVGTSLYLLFAYSSSLPALLASSLLMAIFIFQCGWACHDFHHNQIFKRVFPNELVGAIILNIGMGGSTHWWKTKHNQHHATPNKMTENNQATDPDIDTVPLIAWSENLMKQVQASGRSIIIIQHIVMWPLLFVAYINWLYKSVGHLMYQPAISTKQRRIEIGAIAFHHVWLNACIFGALGFTWQAAAYWMIAHTISGFLTSFIFVQSHNGMEIYTDDKDFVTAQLVSTRNIHPGLFMDWFCGGLNYQIEHHLIPTMPRHSFSRARPRIMELCARHGLPYESCSLTESTIKVYKTLAHVGHAAKSA</sequence>